<dbReference type="EMBL" id="SNZP01000002">
    <property type="protein sequence ID" value="TDR81904.1"/>
    <property type="molecule type" value="Genomic_DNA"/>
</dbReference>
<keyword evidence="1" id="KW-0472">Membrane</keyword>
<comment type="caution">
    <text evidence="2">The sequence shown here is derived from an EMBL/GenBank/DDBJ whole genome shotgun (WGS) entry which is preliminary data.</text>
</comment>
<protein>
    <recommendedName>
        <fullName evidence="4">Methyl-accepting chemotaxis protein</fullName>
    </recommendedName>
</protein>
<evidence type="ECO:0000313" key="3">
    <source>
        <dbReference type="Proteomes" id="UP000295611"/>
    </source>
</evidence>
<evidence type="ECO:0008006" key="4">
    <source>
        <dbReference type="Google" id="ProtNLM"/>
    </source>
</evidence>
<dbReference type="AlphaFoldDB" id="A0A4R7BAH0"/>
<accession>A0A4R7BAH0</accession>
<proteinExistence type="predicted"/>
<evidence type="ECO:0000313" key="2">
    <source>
        <dbReference type="EMBL" id="TDR81904.1"/>
    </source>
</evidence>
<keyword evidence="1" id="KW-1133">Transmembrane helix</keyword>
<keyword evidence="1" id="KW-0812">Transmembrane</keyword>
<gene>
    <name evidence="2" type="ORF">DFP86_10214</name>
</gene>
<keyword evidence="3" id="KW-1185">Reference proteome</keyword>
<name>A0A4R7BAH0_9NEIS</name>
<evidence type="ECO:0000256" key="1">
    <source>
        <dbReference type="SAM" id="Phobius"/>
    </source>
</evidence>
<organism evidence="2 3">
    <name type="scientific">Paludibacterium purpuratum</name>
    <dbReference type="NCBI Taxonomy" id="1144873"/>
    <lineage>
        <taxon>Bacteria</taxon>
        <taxon>Pseudomonadati</taxon>
        <taxon>Pseudomonadota</taxon>
        <taxon>Betaproteobacteria</taxon>
        <taxon>Neisseriales</taxon>
        <taxon>Chromobacteriaceae</taxon>
        <taxon>Paludibacterium</taxon>
    </lineage>
</organism>
<reference evidence="2 3" key="1">
    <citation type="submission" date="2019-03" db="EMBL/GenBank/DDBJ databases">
        <title>Genomic Encyclopedia of Type Strains, Phase III (KMG-III): the genomes of soil and plant-associated and newly described type strains.</title>
        <authorList>
            <person name="Whitman W."/>
        </authorList>
    </citation>
    <scope>NUCLEOTIDE SEQUENCE [LARGE SCALE GENOMIC DNA]</scope>
    <source>
        <strain evidence="2 3">CECT 8976</strain>
    </source>
</reference>
<feature type="transmembrane region" description="Helical" evidence="1">
    <location>
        <begin position="196"/>
        <end position="218"/>
    </location>
</feature>
<sequence length="234" mass="25106">MSLINKIETGYLQLLRILVLVLATLAILGAVWAGMNAAINYNAKPEKVDDKITLNGAAFTLDAAQAEQPRTADSSAKTDERVLRDNFASVVNKYAKQLSPEHVAPAGGYDKFLDKSLNDPEQGPEYVKSLTVYIDQAFSRKDIAAKAHGADFISVADKIGSAHLDAWQAEKARIAEAHKAAAEAAVQKQAGAMQSLYALSGLFATFVTLILLVVLIRIERNLRGVAKPSAEAGV</sequence>
<dbReference type="Proteomes" id="UP000295611">
    <property type="component" value="Unassembled WGS sequence"/>
</dbReference>